<dbReference type="AlphaFoldDB" id="A0A0V0TZ45"/>
<sequence length="36" mass="4385">MRLISYGRFRHLFMLRSLLFFTAILRHAEVNVEHLP</sequence>
<organism evidence="1 2">
    <name type="scientific">Trichinella murrelli</name>
    <dbReference type="NCBI Taxonomy" id="144512"/>
    <lineage>
        <taxon>Eukaryota</taxon>
        <taxon>Metazoa</taxon>
        <taxon>Ecdysozoa</taxon>
        <taxon>Nematoda</taxon>
        <taxon>Enoplea</taxon>
        <taxon>Dorylaimia</taxon>
        <taxon>Trichinellida</taxon>
        <taxon>Trichinellidae</taxon>
        <taxon>Trichinella</taxon>
    </lineage>
</organism>
<name>A0A0V0TZ45_9BILA</name>
<gene>
    <name evidence="1" type="ORF">T05_13766</name>
</gene>
<protein>
    <submittedName>
        <fullName evidence="1">Uncharacterized protein</fullName>
    </submittedName>
</protein>
<reference evidence="1 2" key="1">
    <citation type="submission" date="2015-01" db="EMBL/GenBank/DDBJ databases">
        <title>Evolution of Trichinella species and genotypes.</title>
        <authorList>
            <person name="Korhonen P.K."/>
            <person name="Edoardo P."/>
            <person name="Giuseppe L.R."/>
            <person name="Gasser R.B."/>
        </authorList>
    </citation>
    <scope>NUCLEOTIDE SEQUENCE [LARGE SCALE GENOMIC DNA]</scope>
    <source>
        <strain evidence="1">ISS417</strain>
    </source>
</reference>
<proteinExistence type="predicted"/>
<dbReference type="EMBL" id="JYDJ01000099">
    <property type="protein sequence ID" value="KRX44305.1"/>
    <property type="molecule type" value="Genomic_DNA"/>
</dbReference>
<comment type="caution">
    <text evidence="1">The sequence shown here is derived from an EMBL/GenBank/DDBJ whole genome shotgun (WGS) entry which is preliminary data.</text>
</comment>
<evidence type="ECO:0000313" key="1">
    <source>
        <dbReference type="EMBL" id="KRX44305.1"/>
    </source>
</evidence>
<evidence type="ECO:0000313" key="2">
    <source>
        <dbReference type="Proteomes" id="UP000055048"/>
    </source>
</evidence>
<dbReference type="Proteomes" id="UP000055048">
    <property type="component" value="Unassembled WGS sequence"/>
</dbReference>
<keyword evidence="2" id="KW-1185">Reference proteome</keyword>
<accession>A0A0V0TZ45</accession>